<comment type="caution">
    <text evidence="2">The sequence shown here is derived from an EMBL/GenBank/DDBJ whole genome shotgun (WGS) entry which is preliminary data.</text>
</comment>
<dbReference type="Proteomes" id="UP000252519">
    <property type="component" value="Unassembled WGS sequence"/>
</dbReference>
<sequence length="286" mass="31662">MFSTLRDSVDTALEISYSFKSVKNLERTQDDSESMVKRRPTQRPSDGDETFLDAPSLQRMETSFDTDVGSLRPALKLLFEKNKPPARSTSAESILGPEMGEATENLQKNLVEPDTCELVRRAEMLEPLQHLKNKEIDTTAKGATSKERSKEAVKNSVKPHPEEIGRVQTTAARSLKEMRRENENRRNTPFTIASFRPVTSEIAETLPGSQSSAATSVQSPTPWRLSWKKVLGIPRQQPTSSSDQRGGQNVTPKDSGSSEGSAPTVERGSKEVEVKEEPTMKSVSDV</sequence>
<feature type="compositionally biased region" description="Basic and acidic residues" evidence="1">
    <location>
        <begin position="174"/>
        <end position="186"/>
    </location>
</feature>
<dbReference type="EMBL" id="JOJR01000379">
    <property type="protein sequence ID" value="RCN38732.1"/>
    <property type="molecule type" value="Genomic_DNA"/>
</dbReference>
<protein>
    <submittedName>
        <fullName evidence="2">Uncharacterized protein</fullName>
    </submittedName>
</protein>
<gene>
    <name evidence="2" type="ORF">ANCCAN_15354</name>
</gene>
<feature type="region of interest" description="Disordered" evidence="1">
    <location>
        <begin position="28"/>
        <end position="54"/>
    </location>
</feature>
<organism evidence="2 3">
    <name type="scientific">Ancylostoma caninum</name>
    <name type="common">Dog hookworm</name>
    <dbReference type="NCBI Taxonomy" id="29170"/>
    <lineage>
        <taxon>Eukaryota</taxon>
        <taxon>Metazoa</taxon>
        <taxon>Ecdysozoa</taxon>
        <taxon>Nematoda</taxon>
        <taxon>Chromadorea</taxon>
        <taxon>Rhabditida</taxon>
        <taxon>Rhabditina</taxon>
        <taxon>Rhabditomorpha</taxon>
        <taxon>Strongyloidea</taxon>
        <taxon>Ancylostomatidae</taxon>
        <taxon>Ancylostomatinae</taxon>
        <taxon>Ancylostoma</taxon>
    </lineage>
</organism>
<feature type="compositionally biased region" description="Polar residues" evidence="1">
    <location>
        <begin position="236"/>
        <end position="261"/>
    </location>
</feature>
<keyword evidence="3" id="KW-1185">Reference proteome</keyword>
<proteinExistence type="predicted"/>
<dbReference type="OrthoDB" id="5894972at2759"/>
<feature type="compositionally biased region" description="Basic and acidic residues" evidence="1">
    <location>
        <begin position="267"/>
        <end position="279"/>
    </location>
</feature>
<feature type="region of interest" description="Disordered" evidence="1">
    <location>
        <begin position="170"/>
        <end position="286"/>
    </location>
</feature>
<accession>A0A368G2Z0</accession>
<evidence type="ECO:0000256" key="1">
    <source>
        <dbReference type="SAM" id="MobiDB-lite"/>
    </source>
</evidence>
<dbReference type="AlphaFoldDB" id="A0A368G2Z0"/>
<reference evidence="2 3" key="1">
    <citation type="submission" date="2014-10" db="EMBL/GenBank/DDBJ databases">
        <title>Draft genome of the hookworm Ancylostoma caninum.</title>
        <authorList>
            <person name="Mitreva M."/>
        </authorList>
    </citation>
    <scope>NUCLEOTIDE SEQUENCE [LARGE SCALE GENOMIC DNA]</scope>
    <source>
        <strain evidence="2 3">Baltimore</strain>
    </source>
</reference>
<name>A0A368G2Z0_ANCCA</name>
<evidence type="ECO:0000313" key="2">
    <source>
        <dbReference type="EMBL" id="RCN38732.1"/>
    </source>
</evidence>
<feature type="compositionally biased region" description="Polar residues" evidence="1">
    <location>
        <begin position="207"/>
        <end position="221"/>
    </location>
</feature>
<evidence type="ECO:0000313" key="3">
    <source>
        <dbReference type="Proteomes" id="UP000252519"/>
    </source>
</evidence>